<proteinExistence type="predicted"/>
<gene>
    <name evidence="2" type="ORF">Pmani_005048</name>
</gene>
<evidence type="ECO:0000313" key="2">
    <source>
        <dbReference type="EMBL" id="KAK4324301.1"/>
    </source>
</evidence>
<evidence type="ECO:0000256" key="1">
    <source>
        <dbReference type="SAM" id="MobiDB-lite"/>
    </source>
</evidence>
<feature type="region of interest" description="Disordered" evidence="1">
    <location>
        <begin position="332"/>
        <end position="352"/>
    </location>
</feature>
<feature type="region of interest" description="Disordered" evidence="1">
    <location>
        <begin position="52"/>
        <end position="290"/>
    </location>
</feature>
<feature type="compositionally biased region" description="Basic and acidic residues" evidence="1">
    <location>
        <begin position="718"/>
        <end position="754"/>
    </location>
</feature>
<dbReference type="AlphaFoldDB" id="A0AAE1QCW1"/>
<feature type="region of interest" description="Disordered" evidence="1">
    <location>
        <begin position="576"/>
        <end position="596"/>
    </location>
</feature>
<accession>A0AAE1QCW1</accession>
<comment type="caution">
    <text evidence="2">The sequence shown here is derived from an EMBL/GenBank/DDBJ whole genome shotgun (WGS) entry which is preliminary data.</text>
</comment>
<feature type="region of interest" description="Disordered" evidence="1">
    <location>
        <begin position="658"/>
        <end position="756"/>
    </location>
</feature>
<keyword evidence="3" id="KW-1185">Reference proteome</keyword>
<protein>
    <submittedName>
        <fullName evidence="2">Uncharacterized protein</fullName>
    </submittedName>
</protein>
<feature type="compositionally biased region" description="Basic and acidic residues" evidence="1">
    <location>
        <begin position="109"/>
        <end position="118"/>
    </location>
</feature>
<feature type="compositionally biased region" description="Polar residues" evidence="1">
    <location>
        <begin position="211"/>
        <end position="228"/>
    </location>
</feature>
<feature type="compositionally biased region" description="Polar residues" evidence="1">
    <location>
        <begin position="52"/>
        <end position="63"/>
    </location>
</feature>
<dbReference type="Proteomes" id="UP001292094">
    <property type="component" value="Unassembled WGS sequence"/>
</dbReference>
<organism evidence="2 3">
    <name type="scientific">Petrolisthes manimaculis</name>
    <dbReference type="NCBI Taxonomy" id="1843537"/>
    <lineage>
        <taxon>Eukaryota</taxon>
        <taxon>Metazoa</taxon>
        <taxon>Ecdysozoa</taxon>
        <taxon>Arthropoda</taxon>
        <taxon>Crustacea</taxon>
        <taxon>Multicrustacea</taxon>
        <taxon>Malacostraca</taxon>
        <taxon>Eumalacostraca</taxon>
        <taxon>Eucarida</taxon>
        <taxon>Decapoda</taxon>
        <taxon>Pleocyemata</taxon>
        <taxon>Anomura</taxon>
        <taxon>Galatheoidea</taxon>
        <taxon>Porcellanidae</taxon>
        <taxon>Petrolisthes</taxon>
    </lineage>
</organism>
<dbReference type="EMBL" id="JAWZYT010000372">
    <property type="protein sequence ID" value="KAK4324301.1"/>
    <property type="molecule type" value="Genomic_DNA"/>
</dbReference>
<feature type="region of interest" description="Disordered" evidence="1">
    <location>
        <begin position="462"/>
        <end position="498"/>
    </location>
</feature>
<feature type="compositionally biased region" description="Low complexity" evidence="1">
    <location>
        <begin position="64"/>
        <end position="81"/>
    </location>
</feature>
<feature type="compositionally biased region" description="Basic and acidic residues" evidence="1">
    <location>
        <begin position="144"/>
        <end position="206"/>
    </location>
</feature>
<feature type="compositionally biased region" description="Acidic residues" evidence="1">
    <location>
        <begin position="247"/>
        <end position="265"/>
    </location>
</feature>
<feature type="compositionally biased region" description="Low complexity" evidence="1">
    <location>
        <begin position="663"/>
        <end position="715"/>
    </location>
</feature>
<feature type="compositionally biased region" description="Polar residues" evidence="1">
    <location>
        <begin position="465"/>
        <end position="475"/>
    </location>
</feature>
<sequence>MDDTAGMRRSGRRLIRPLKFWEFEVEEDVEPTDITYDITVLTTNTSLMTAYSHNPSTMSGTKITNNNKNNTNNNNNNNNNTQLSSKKKKEEKNEGRKGENNKNNNKLRVSSEKDKTGDGNKLLVSGKGKKLAADARITKTGKKKNADEEKTENGGKMRDSGDNRRRRSIEEKKRKMENERQEKPPGKKAKINERFDGMTMEQRTDEPCDTTMKNVNKTNCAHKQTNSEAPKEGQGKEELSVNGKTVEEEEEEKKEEGDEEEEEEKKEEGEVSVHSQSNTLKNNSTLQSQTQLELPSFRNIVSSTMVSCHHSITNLDTTTTTTKMRTGDEVLRAGDGRMGDNRGANDRKISNRGVDDTGVFKVPLCPAPPPLRRPHRKAVSFIAEPTLHSIAEEDNDNTTDDNWGENTTTTTQVTEAGVRGVSVIANNNTTANTTTNTTDATWGENKTTANTTTIIKSNTKAKITRPTTKANTTRADFNKRGRPSKTHIPPQQQQQNNNNIISSSTSLFTSTLISSTNETSLLRRSGRARIKPLEFWNFETAEVTKLETGEVNITTHKSHIPPKPLRKQHKIKTTNNTTNTISNHKSHIPPKQTHKSKNITTKTTTNTTNTKVIRVKRKPAMHPSQYVVMDSTTTSTPGSATPMLRSTLKRRRLCYPGLNILNSPSTSTSSPSPHTPTTSSHTPTTSSHTPTTSSHTPTTSSHTPTTSSHTPTTTSKQHITEEGVRQEGKEPSERQEMTGVTEREEMNGLSENEKGLVTPKAQEMKFESLSFTPFETKEYKCYLAVSYQDPIQDLYAGFIFVERGNLVWVTTRYTNLYVIEGVGKLQVADEHNKGSTYSLRTAANACIAKGKKVLLKKDGRCKTLKMFVVLTNSEENELNITQE</sequence>
<feature type="compositionally biased region" description="Basic residues" evidence="1">
    <location>
        <begin position="584"/>
        <end position="596"/>
    </location>
</feature>
<evidence type="ECO:0000313" key="3">
    <source>
        <dbReference type="Proteomes" id="UP001292094"/>
    </source>
</evidence>
<feature type="compositionally biased region" description="Basic and acidic residues" evidence="1">
    <location>
        <begin position="88"/>
        <end position="100"/>
    </location>
</feature>
<feature type="compositionally biased region" description="Polar residues" evidence="1">
    <location>
        <begin position="273"/>
        <end position="290"/>
    </location>
</feature>
<name>A0AAE1QCW1_9EUCA</name>
<reference evidence="2" key="1">
    <citation type="submission" date="2023-11" db="EMBL/GenBank/DDBJ databases">
        <title>Genome assemblies of two species of porcelain crab, Petrolisthes cinctipes and Petrolisthes manimaculis (Anomura: Porcellanidae).</title>
        <authorList>
            <person name="Angst P."/>
        </authorList>
    </citation>
    <scope>NUCLEOTIDE SEQUENCE</scope>
    <source>
        <strain evidence="2">PB745_02</strain>
        <tissue evidence="2">Gill</tissue>
    </source>
</reference>
<feature type="compositionally biased region" description="Basic and acidic residues" evidence="1">
    <location>
        <begin position="229"/>
        <end position="239"/>
    </location>
</feature>